<dbReference type="EMBL" id="JARKIB010000032">
    <property type="protein sequence ID" value="KAJ7762594.1"/>
    <property type="molecule type" value="Genomic_DNA"/>
</dbReference>
<name>A0AAD7NIW1_9AGAR</name>
<dbReference type="AlphaFoldDB" id="A0AAD7NIW1"/>
<proteinExistence type="predicted"/>
<evidence type="ECO:0000313" key="1">
    <source>
        <dbReference type="EMBL" id="KAJ7762594.1"/>
    </source>
</evidence>
<keyword evidence="2" id="KW-1185">Reference proteome</keyword>
<organism evidence="1 2">
    <name type="scientific">Mycena metata</name>
    <dbReference type="NCBI Taxonomy" id="1033252"/>
    <lineage>
        <taxon>Eukaryota</taxon>
        <taxon>Fungi</taxon>
        <taxon>Dikarya</taxon>
        <taxon>Basidiomycota</taxon>
        <taxon>Agaricomycotina</taxon>
        <taxon>Agaricomycetes</taxon>
        <taxon>Agaricomycetidae</taxon>
        <taxon>Agaricales</taxon>
        <taxon>Marasmiineae</taxon>
        <taxon>Mycenaceae</taxon>
        <taxon>Mycena</taxon>
    </lineage>
</organism>
<protein>
    <submittedName>
        <fullName evidence="1">Uncharacterized protein</fullName>
    </submittedName>
</protein>
<evidence type="ECO:0000313" key="2">
    <source>
        <dbReference type="Proteomes" id="UP001215598"/>
    </source>
</evidence>
<gene>
    <name evidence="1" type="ORF">B0H16DRAFT_1688176</name>
</gene>
<accession>A0AAD7NIW1</accession>
<reference evidence="1" key="1">
    <citation type="submission" date="2023-03" db="EMBL/GenBank/DDBJ databases">
        <title>Massive genome expansion in bonnet fungi (Mycena s.s.) driven by repeated elements and novel gene families across ecological guilds.</title>
        <authorList>
            <consortium name="Lawrence Berkeley National Laboratory"/>
            <person name="Harder C.B."/>
            <person name="Miyauchi S."/>
            <person name="Viragh M."/>
            <person name="Kuo A."/>
            <person name="Thoen E."/>
            <person name="Andreopoulos B."/>
            <person name="Lu D."/>
            <person name="Skrede I."/>
            <person name="Drula E."/>
            <person name="Henrissat B."/>
            <person name="Morin E."/>
            <person name="Kohler A."/>
            <person name="Barry K."/>
            <person name="LaButti K."/>
            <person name="Morin E."/>
            <person name="Salamov A."/>
            <person name="Lipzen A."/>
            <person name="Mereny Z."/>
            <person name="Hegedus B."/>
            <person name="Baldrian P."/>
            <person name="Stursova M."/>
            <person name="Weitz H."/>
            <person name="Taylor A."/>
            <person name="Grigoriev I.V."/>
            <person name="Nagy L.G."/>
            <person name="Martin F."/>
            <person name="Kauserud H."/>
        </authorList>
    </citation>
    <scope>NUCLEOTIDE SEQUENCE</scope>
    <source>
        <strain evidence="1">CBHHK182m</strain>
    </source>
</reference>
<dbReference type="Proteomes" id="UP001215598">
    <property type="component" value="Unassembled WGS sequence"/>
</dbReference>
<comment type="caution">
    <text evidence="1">The sequence shown here is derived from an EMBL/GenBank/DDBJ whole genome shotgun (WGS) entry which is preliminary data.</text>
</comment>
<sequence length="264" mass="29116">MQTVRSATKRQEEAAIGLSQDGVCSALTARVRFYPHGSRQSHLGLEIEPHLDLSAVSTRVHEARTQTIETEGYEQISESVPTPTLAFDHDLAPPLVLFAAALPLTSTSPFTTDRAHTCLEIGCPSGSSHCRNNSNLDAERVLLKTLGKQVVQKHYRMSTFENFNQSSVISAELLNVVGVEEKKAQGVSVSKLPDHDPKLTCQDPRYQTHQSAITRSGDPHDITHPPEFNQAFVFCNAQEVEPQTIVISHMQLLYPTLFFCAGKP</sequence>